<organism evidence="2 3">
    <name type="scientific">Hymenobacter cellulosilyticus</name>
    <dbReference type="NCBI Taxonomy" id="2932248"/>
    <lineage>
        <taxon>Bacteria</taxon>
        <taxon>Pseudomonadati</taxon>
        <taxon>Bacteroidota</taxon>
        <taxon>Cytophagia</taxon>
        <taxon>Cytophagales</taxon>
        <taxon>Hymenobacteraceae</taxon>
        <taxon>Hymenobacter</taxon>
    </lineage>
</organism>
<dbReference type="RefSeq" id="WP_244673543.1">
    <property type="nucleotide sequence ID" value="NZ_CP095046.1"/>
</dbReference>
<sequence>MKLFSSVLLAGTLSLAATPAATAQHNSSSPYHTRFAVDAPVIGGLGPSAGLACTGCSKKKV</sequence>
<dbReference type="AlphaFoldDB" id="A0A8T9Q3T0"/>
<accession>A0A8T9Q3T0</accession>
<dbReference type="Proteomes" id="UP000831796">
    <property type="component" value="Chromosome"/>
</dbReference>
<evidence type="ECO:0000256" key="1">
    <source>
        <dbReference type="SAM" id="SignalP"/>
    </source>
</evidence>
<keyword evidence="1" id="KW-0732">Signal</keyword>
<gene>
    <name evidence="2" type="ORF">MUN79_15230</name>
</gene>
<keyword evidence="3" id="KW-1185">Reference proteome</keyword>
<proteinExistence type="predicted"/>
<evidence type="ECO:0000313" key="2">
    <source>
        <dbReference type="EMBL" id="UOQ70119.1"/>
    </source>
</evidence>
<reference evidence="2" key="1">
    <citation type="submission" date="2022-04" db="EMBL/GenBank/DDBJ databases">
        <title>Hymenobacter sp. isolated from the air.</title>
        <authorList>
            <person name="Won M."/>
            <person name="Lee C.-M."/>
            <person name="Woen H.-Y."/>
            <person name="Kwon S.-W."/>
        </authorList>
    </citation>
    <scope>NUCLEOTIDE SEQUENCE</scope>
    <source>
        <strain evidence="2">5116S-3</strain>
    </source>
</reference>
<name>A0A8T9Q3T0_9BACT</name>
<dbReference type="EMBL" id="CP095046">
    <property type="protein sequence ID" value="UOQ70119.1"/>
    <property type="molecule type" value="Genomic_DNA"/>
</dbReference>
<dbReference type="KEGG" id="hcu:MUN79_15230"/>
<feature type="chain" id="PRO_5035935004" evidence="1">
    <location>
        <begin position="24"/>
        <end position="61"/>
    </location>
</feature>
<feature type="signal peptide" evidence="1">
    <location>
        <begin position="1"/>
        <end position="23"/>
    </location>
</feature>
<protein>
    <submittedName>
        <fullName evidence="2">Uncharacterized protein</fullName>
    </submittedName>
</protein>
<evidence type="ECO:0000313" key="3">
    <source>
        <dbReference type="Proteomes" id="UP000831796"/>
    </source>
</evidence>